<dbReference type="InterPro" id="IPR055398">
    <property type="entry name" value="Rossmann-like_BshC"/>
</dbReference>
<proteinExistence type="predicted"/>
<organism evidence="2 3">
    <name type="scientific">Eiseniibacteriota bacterium</name>
    <dbReference type="NCBI Taxonomy" id="2212470"/>
    <lineage>
        <taxon>Bacteria</taxon>
        <taxon>Candidatus Eiseniibacteriota</taxon>
    </lineage>
</organism>
<reference evidence="2 3" key="1">
    <citation type="journal article" date="2019" name="Nat. Microbiol.">
        <title>Mediterranean grassland soil C-N compound turnover is dependent on rainfall and depth, and is mediated by genomically divergent microorganisms.</title>
        <authorList>
            <person name="Diamond S."/>
            <person name="Andeer P.F."/>
            <person name="Li Z."/>
            <person name="Crits-Christoph A."/>
            <person name="Burstein D."/>
            <person name="Anantharaman K."/>
            <person name="Lane K.R."/>
            <person name="Thomas B.C."/>
            <person name="Pan C."/>
            <person name="Northen T.R."/>
            <person name="Banfield J.F."/>
        </authorList>
    </citation>
    <scope>NUCLEOTIDE SEQUENCE [LARGE SCALE GENOMIC DNA]</scope>
    <source>
        <strain evidence="2">WS_8</strain>
    </source>
</reference>
<feature type="domain" description="Bacillithiol biosynthesis BshC N-terminal Rossmann-like" evidence="1">
    <location>
        <begin position="319"/>
        <end position="371"/>
    </location>
</feature>
<evidence type="ECO:0000313" key="3">
    <source>
        <dbReference type="Proteomes" id="UP000316609"/>
    </source>
</evidence>
<dbReference type="AlphaFoldDB" id="A0A538TLI9"/>
<dbReference type="Proteomes" id="UP000316609">
    <property type="component" value="Unassembled WGS sequence"/>
</dbReference>
<evidence type="ECO:0000313" key="2">
    <source>
        <dbReference type="EMBL" id="TMQ64491.1"/>
    </source>
</evidence>
<protein>
    <submittedName>
        <fullName evidence="2">Bacillithiol biosynthesis BshC</fullName>
    </submittedName>
</protein>
<evidence type="ECO:0000259" key="1">
    <source>
        <dbReference type="Pfam" id="PF10079"/>
    </source>
</evidence>
<sequence length="539" mass="57841">MVTRAPAIRAQIAARPEPPFHRLFDPLTHQVVQGGPLARERFGARWADRDDLVALAQAKRSALPPALAEALRETHRRLGASPQSLASLEQLARGEAVCAVAGQQPALLGGPLYAFHKTAAAVGLARRVAARTRVPCVPVFWIHVEDSDFDEIRSVTLGDAALNLHELMLPPTAHPEGGLVGSIPLAPVLPLGAAALSHWSSLPAQPEVARLWERCTALAADLGALHGALVLALFAHQGVVVIDPRLPAFRAAARPWIDRYLGRAEECSSAARRAGAMLESRLGKRPLADASLDSFVFAVDERSRRKVSVAEASSLGASADLSPSVALRPVIQDAVLPTVAMACGPGELAYLAQLREVYALLSVTAACPVPRLGATWLPPAAVALLEASGGDPWELVAATDAVLRREADRRVPEETRAEVARMRAESLAALARVASLTARFDPSLAQIVESARGKIDFQWSRIADGLVAKARHRLEREHPEWGRLRPYLLPGDRLQERRLASLEPVAHRGLAVATELGDLAEAHAEGLERGAHPHYLLEL</sequence>
<name>A0A538TLI9_UNCEI</name>
<dbReference type="EMBL" id="VBOY01000085">
    <property type="protein sequence ID" value="TMQ64491.1"/>
    <property type="molecule type" value="Genomic_DNA"/>
</dbReference>
<dbReference type="Pfam" id="PF10079">
    <property type="entry name" value="Rossmann-like_BshC"/>
    <property type="match status" value="2"/>
</dbReference>
<accession>A0A538TLI9</accession>
<comment type="caution">
    <text evidence="2">The sequence shown here is derived from an EMBL/GenBank/DDBJ whole genome shotgun (WGS) entry which is preliminary data.</text>
</comment>
<gene>
    <name evidence="2" type="primary">bshC</name>
    <name evidence="2" type="ORF">E6K78_09060</name>
</gene>
<feature type="domain" description="Bacillithiol biosynthesis BshC N-terminal Rossmann-like" evidence="1">
    <location>
        <begin position="57"/>
        <end position="309"/>
    </location>
</feature>